<accession>A0A9P6G0B3</accession>
<evidence type="ECO:0000313" key="3">
    <source>
        <dbReference type="EMBL" id="KAF9583955.1"/>
    </source>
</evidence>
<keyword evidence="1" id="KW-0547">Nucleotide-binding</keyword>
<dbReference type="InterPro" id="IPR043129">
    <property type="entry name" value="ATPase_NBD"/>
</dbReference>
<dbReference type="Proteomes" id="UP000780801">
    <property type="component" value="Unassembled WGS sequence"/>
</dbReference>
<evidence type="ECO:0008006" key="5">
    <source>
        <dbReference type="Google" id="ProtNLM"/>
    </source>
</evidence>
<dbReference type="Gene3D" id="3.30.420.40">
    <property type="match status" value="2"/>
</dbReference>
<dbReference type="EMBL" id="JAABOA010000541">
    <property type="protein sequence ID" value="KAF9583955.1"/>
    <property type="molecule type" value="Genomic_DNA"/>
</dbReference>
<dbReference type="Gene3D" id="3.90.640.10">
    <property type="entry name" value="Actin, Chain A, domain 4"/>
    <property type="match status" value="1"/>
</dbReference>
<dbReference type="GO" id="GO:0140662">
    <property type="term" value="F:ATP-dependent protein folding chaperone"/>
    <property type="evidence" value="ECO:0007669"/>
    <property type="project" value="InterPro"/>
</dbReference>
<protein>
    <recommendedName>
        <fullName evidence="5">Actin-like ATPase domain-containing protein</fullName>
    </recommendedName>
</protein>
<keyword evidence="2" id="KW-0067">ATP-binding</keyword>
<evidence type="ECO:0000313" key="4">
    <source>
        <dbReference type="Proteomes" id="UP000780801"/>
    </source>
</evidence>
<sequence length="541" mass="60654">MFIDKFKSEDYPIVVGIDFGTTFSPKQPGKYSKTPTISLYNTSSPSTPRLEKWGWLAKVGGDNPKSKNNVTYRKFKLRLDENYFQDPPPVQIDAIQAIADYLEAFHQYISGKILKGFGAGFSPDKFRFCLTVPAMWSDRAKGAMRQASIKANIIQEHDHPDRLLLVTEPEAAALYCQLKSDQFNLRHQDRFMICDAGGGTVDLIVYEIEETSAGKRLSEVTKGHGASCGSTFVDLNFEILVKEKFKSQGVTLPEKVLGKIVEKFIDDIKPIFDGDSDHSMDLPSSNCFLSLQNGEAIGVEDGMFTISKVELKTQIFDPVIDYILTLIQQQLTSAKTCSAIFLVGGFGSSDYLLRRVRKAFGHVIYQINVPPRPDMAVVRGAVHAGLNPRVVTARVSRQWYGMTLFSEFRYGIDPIEKLFYHKNIAYCDDRIKRIVDKWEKVGVDEAKIFSIMFVKKTTNHESFKIYGFKGDGPEPEHGNDPRIVAVAEIVVPDTHLPSDPDGSEVEATFAMYFGLGETKIEVVTKGEVFTTVLTFDAEDIY</sequence>
<dbReference type="PANTHER" id="PTHR14187:SF5">
    <property type="entry name" value="HEAT SHOCK 70 KDA PROTEIN 12A"/>
    <property type="match status" value="1"/>
</dbReference>
<name>A0A9P6G0B3_9FUNG</name>
<dbReference type="Pfam" id="PF00012">
    <property type="entry name" value="HSP70"/>
    <property type="match status" value="1"/>
</dbReference>
<gene>
    <name evidence="3" type="ORF">BGW38_008033</name>
</gene>
<comment type="caution">
    <text evidence="3">The sequence shown here is derived from an EMBL/GenBank/DDBJ whole genome shotgun (WGS) entry which is preliminary data.</text>
</comment>
<dbReference type="OrthoDB" id="2963168at2759"/>
<reference evidence="3" key="1">
    <citation type="journal article" date="2020" name="Fungal Divers.">
        <title>Resolving the Mortierellaceae phylogeny through synthesis of multi-gene phylogenetics and phylogenomics.</title>
        <authorList>
            <person name="Vandepol N."/>
            <person name="Liber J."/>
            <person name="Desiro A."/>
            <person name="Na H."/>
            <person name="Kennedy M."/>
            <person name="Barry K."/>
            <person name="Grigoriev I.V."/>
            <person name="Miller A.N."/>
            <person name="O'Donnell K."/>
            <person name="Stajich J.E."/>
            <person name="Bonito G."/>
        </authorList>
    </citation>
    <scope>NUCLEOTIDE SEQUENCE</scope>
    <source>
        <strain evidence="3">KOD1015</strain>
    </source>
</reference>
<keyword evidence="4" id="KW-1185">Reference proteome</keyword>
<proteinExistence type="predicted"/>
<dbReference type="AlphaFoldDB" id="A0A9P6G0B3"/>
<dbReference type="SUPFAM" id="SSF53067">
    <property type="entry name" value="Actin-like ATPase domain"/>
    <property type="match status" value="2"/>
</dbReference>
<dbReference type="PANTHER" id="PTHR14187">
    <property type="entry name" value="ALPHA KINASE/ELONGATION FACTOR 2 KINASE"/>
    <property type="match status" value="1"/>
</dbReference>
<dbReference type="InterPro" id="IPR013126">
    <property type="entry name" value="Hsp_70_fam"/>
</dbReference>
<evidence type="ECO:0000256" key="2">
    <source>
        <dbReference type="ARBA" id="ARBA00022840"/>
    </source>
</evidence>
<organism evidence="3 4">
    <name type="scientific">Lunasporangiospora selenospora</name>
    <dbReference type="NCBI Taxonomy" id="979761"/>
    <lineage>
        <taxon>Eukaryota</taxon>
        <taxon>Fungi</taxon>
        <taxon>Fungi incertae sedis</taxon>
        <taxon>Mucoromycota</taxon>
        <taxon>Mortierellomycotina</taxon>
        <taxon>Mortierellomycetes</taxon>
        <taxon>Mortierellales</taxon>
        <taxon>Mortierellaceae</taxon>
        <taxon>Lunasporangiospora</taxon>
    </lineage>
</organism>
<dbReference type="GO" id="GO:0005524">
    <property type="term" value="F:ATP binding"/>
    <property type="evidence" value="ECO:0007669"/>
    <property type="project" value="UniProtKB-KW"/>
</dbReference>
<evidence type="ECO:0000256" key="1">
    <source>
        <dbReference type="ARBA" id="ARBA00022741"/>
    </source>
</evidence>